<feature type="compositionally biased region" description="Basic and acidic residues" evidence="1">
    <location>
        <begin position="151"/>
        <end position="164"/>
    </location>
</feature>
<feature type="region of interest" description="Disordered" evidence="1">
    <location>
        <begin position="60"/>
        <end position="119"/>
    </location>
</feature>
<name>A0A6J4UYZ4_9BACT</name>
<protein>
    <submittedName>
        <fullName evidence="2">Efflux ABC transporter, permease protein</fullName>
    </submittedName>
</protein>
<proteinExistence type="predicted"/>
<sequence length="284" mass="30518">ERIDPTAAEPDRRIRPRARGARLVGLRRAELLHRATLLGVGVRLPDLQRGVVDERALYRRGARGERRRATEPGPLPGDRDRRLGLPARGLLQHRRDDHLGAVGGDDRVHDDGPDLPPDAHARRLAVQHRLRAGPLRAAAGGAGALLRGRSRRGEPPRGDADPARRQHQFHRVRDHGGEPAAALPGAGRGDDLRHLLRPAARLGRLLPGLGAAGLDGGDGHRLPGHVRAGRDACRAPGRRPDDLARRRPAADPAPRRARPAAGDRGLQLGGAVREADGAAEAERV</sequence>
<evidence type="ECO:0000313" key="2">
    <source>
        <dbReference type="EMBL" id="CAA9564400.1"/>
    </source>
</evidence>
<feature type="non-terminal residue" evidence="2">
    <location>
        <position position="284"/>
    </location>
</feature>
<dbReference type="EMBL" id="CADCWL010000094">
    <property type="protein sequence ID" value="CAA9564400.1"/>
    <property type="molecule type" value="Genomic_DNA"/>
</dbReference>
<feature type="region of interest" description="Disordered" evidence="1">
    <location>
        <begin position="141"/>
        <end position="168"/>
    </location>
</feature>
<feature type="compositionally biased region" description="Basic and acidic residues" evidence="1">
    <location>
        <begin position="228"/>
        <end position="249"/>
    </location>
</feature>
<feature type="compositionally biased region" description="Basic and acidic residues" evidence="1">
    <location>
        <begin position="273"/>
        <end position="284"/>
    </location>
</feature>
<accession>A0A6J4UYZ4</accession>
<feature type="compositionally biased region" description="Basic and acidic residues" evidence="1">
    <location>
        <begin position="60"/>
        <end position="70"/>
    </location>
</feature>
<feature type="region of interest" description="Disordered" evidence="1">
    <location>
        <begin position="213"/>
        <end position="284"/>
    </location>
</feature>
<evidence type="ECO:0000256" key="1">
    <source>
        <dbReference type="SAM" id="MobiDB-lite"/>
    </source>
</evidence>
<gene>
    <name evidence="2" type="ORF">AVDCRST_MAG19-2108</name>
</gene>
<organism evidence="2">
    <name type="scientific">uncultured Thermomicrobiales bacterium</name>
    <dbReference type="NCBI Taxonomy" id="1645740"/>
    <lineage>
        <taxon>Bacteria</taxon>
        <taxon>Pseudomonadati</taxon>
        <taxon>Thermomicrobiota</taxon>
        <taxon>Thermomicrobia</taxon>
        <taxon>Thermomicrobiales</taxon>
        <taxon>environmental samples</taxon>
    </lineage>
</organism>
<feature type="non-terminal residue" evidence="2">
    <location>
        <position position="1"/>
    </location>
</feature>
<dbReference type="AlphaFoldDB" id="A0A6J4UYZ4"/>
<reference evidence="2" key="1">
    <citation type="submission" date="2020-02" db="EMBL/GenBank/DDBJ databases">
        <authorList>
            <person name="Meier V. D."/>
        </authorList>
    </citation>
    <scope>NUCLEOTIDE SEQUENCE</scope>
    <source>
        <strain evidence="2">AVDCRST_MAG19</strain>
    </source>
</reference>
<feature type="compositionally biased region" description="Basic and acidic residues" evidence="1">
    <location>
        <begin position="93"/>
        <end position="119"/>
    </location>
</feature>